<name>A0A6A6SI94_9PLEO</name>
<dbReference type="GO" id="GO:0000109">
    <property type="term" value="C:nucleotide-excision repair complex"/>
    <property type="evidence" value="ECO:0007669"/>
    <property type="project" value="TreeGrafter"/>
</dbReference>
<dbReference type="InterPro" id="IPR036322">
    <property type="entry name" value="WD40_repeat_dom_sf"/>
</dbReference>
<dbReference type="PROSITE" id="PS50082">
    <property type="entry name" value="WD_REPEATS_2"/>
    <property type="match status" value="3"/>
</dbReference>
<dbReference type="GO" id="GO:0031464">
    <property type="term" value="C:Cul4A-RING E3 ubiquitin ligase complex"/>
    <property type="evidence" value="ECO:0007669"/>
    <property type="project" value="TreeGrafter"/>
</dbReference>
<dbReference type="AlphaFoldDB" id="A0A6A6SI94"/>
<keyword evidence="8" id="KW-1185">Reference proteome</keyword>
<dbReference type="GO" id="GO:0000209">
    <property type="term" value="P:protein polyubiquitination"/>
    <property type="evidence" value="ECO:0007669"/>
    <property type="project" value="TreeGrafter"/>
</dbReference>
<keyword evidence="2" id="KW-0677">Repeat</keyword>
<dbReference type="InterPro" id="IPR042238">
    <property type="entry name" value="Rad28/ERCC8/Ckn1/ATCSA-1"/>
</dbReference>
<evidence type="ECO:0000256" key="3">
    <source>
        <dbReference type="ARBA" id="ARBA00022763"/>
    </source>
</evidence>
<dbReference type="SUPFAM" id="SSF50978">
    <property type="entry name" value="WD40 repeat-like"/>
    <property type="match status" value="1"/>
</dbReference>
<dbReference type="PANTHER" id="PTHR46202:SF1">
    <property type="entry name" value="DNA EXCISION REPAIR PROTEIN ERCC-8"/>
    <property type="match status" value="1"/>
</dbReference>
<evidence type="ECO:0000313" key="7">
    <source>
        <dbReference type="EMBL" id="KAF2647479.1"/>
    </source>
</evidence>
<dbReference type="EMBL" id="MU004614">
    <property type="protein sequence ID" value="KAF2647479.1"/>
    <property type="molecule type" value="Genomic_DNA"/>
</dbReference>
<feature type="compositionally biased region" description="Acidic residues" evidence="6">
    <location>
        <begin position="454"/>
        <end position="463"/>
    </location>
</feature>
<dbReference type="GO" id="GO:0043161">
    <property type="term" value="P:proteasome-mediated ubiquitin-dependent protein catabolic process"/>
    <property type="evidence" value="ECO:0007669"/>
    <property type="project" value="TreeGrafter"/>
</dbReference>
<dbReference type="Pfam" id="PF00400">
    <property type="entry name" value="WD40"/>
    <property type="match status" value="4"/>
</dbReference>
<dbReference type="PROSITE" id="PS00678">
    <property type="entry name" value="WD_REPEATS_1"/>
    <property type="match status" value="2"/>
</dbReference>
<dbReference type="InterPro" id="IPR015943">
    <property type="entry name" value="WD40/YVTN_repeat-like_dom_sf"/>
</dbReference>
<feature type="repeat" description="WD" evidence="5">
    <location>
        <begin position="279"/>
        <end position="320"/>
    </location>
</feature>
<dbReference type="PROSITE" id="PS50294">
    <property type="entry name" value="WD_REPEATS_REGION"/>
    <property type="match status" value="3"/>
</dbReference>
<gene>
    <name evidence="7" type="ORF">K491DRAFT_699599</name>
</gene>
<keyword evidence="3" id="KW-0227">DNA damage</keyword>
<accession>A0A6A6SI94</accession>
<dbReference type="PRINTS" id="PR00320">
    <property type="entry name" value="GPROTEINBRPT"/>
</dbReference>
<feature type="region of interest" description="Disordered" evidence="6">
    <location>
        <begin position="379"/>
        <end position="414"/>
    </location>
</feature>
<keyword evidence="4" id="KW-0234">DNA repair</keyword>
<dbReference type="OrthoDB" id="361494at2759"/>
<sequence>MTTQSLLDRSIGFTNPNHVVRSTATRLIYALQPSAVNFTHPSQPSLDETLPAHVSGVNALTIDKFEGRYLLSGGADSSLSIWDLERPLTNPPPPSDDDTTKPTPTYHPLATLPKSTTSSALGITELTFYPFDSLAFLTSSYDHTVKLYNSETLRPSASFDLDSVVYNIALSPIASHLLVACATQHPAVRLIDLRSGASTHSLAGHTGAILSTAWSPVREHVLASGATDGSVRFWDIRRSASELGVLDLEDAVGCLPSARHNPSIAGFTGSGGATGRAQAQAHRGPVNGLLWTEDGAHLISCGHDARIRVWDTYSGANTLANFGPMVRNKGLAPCVPVLVPERFTEKGKDVLWYPNEHEVLGYELFEGKLVRRLRRVERAQMQSETQGQDRAQEGTARIRRKGKGKGGSIGVGAGGRNAKDRITALAWRAHDVEMYSAHADGTIAAWKPRTEEDARLDEEEDDERDGREEGKKRKRGVLEDIYQDLTKRKITFGGI</sequence>
<dbReference type="Gene3D" id="2.130.10.10">
    <property type="entry name" value="YVTN repeat-like/Quinoprotein amine dehydrogenase"/>
    <property type="match status" value="1"/>
</dbReference>
<feature type="compositionally biased region" description="Polar residues" evidence="6">
    <location>
        <begin position="380"/>
        <end position="389"/>
    </location>
</feature>
<evidence type="ECO:0000256" key="2">
    <source>
        <dbReference type="ARBA" id="ARBA00022737"/>
    </source>
</evidence>
<feature type="region of interest" description="Disordered" evidence="6">
    <location>
        <begin position="84"/>
        <end position="112"/>
    </location>
</feature>
<evidence type="ECO:0000256" key="4">
    <source>
        <dbReference type="ARBA" id="ARBA00023204"/>
    </source>
</evidence>
<evidence type="ECO:0000256" key="1">
    <source>
        <dbReference type="ARBA" id="ARBA00022574"/>
    </source>
</evidence>
<feature type="compositionally biased region" description="Gly residues" evidence="6">
    <location>
        <begin position="405"/>
        <end position="414"/>
    </location>
</feature>
<evidence type="ECO:0000313" key="8">
    <source>
        <dbReference type="Proteomes" id="UP000799324"/>
    </source>
</evidence>
<dbReference type="InterPro" id="IPR019775">
    <property type="entry name" value="WD40_repeat_CS"/>
</dbReference>
<dbReference type="InterPro" id="IPR020472">
    <property type="entry name" value="WD40_PAC1"/>
</dbReference>
<feature type="repeat" description="WD" evidence="5">
    <location>
        <begin position="202"/>
        <end position="237"/>
    </location>
</feature>
<dbReference type="PANTHER" id="PTHR46202">
    <property type="entry name" value="DNA EXCISION REPAIR PROTEIN ERCC-8"/>
    <property type="match status" value="1"/>
</dbReference>
<protein>
    <submittedName>
        <fullName evidence="7">WD40 repeat-like protein</fullName>
    </submittedName>
</protein>
<evidence type="ECO:0000256" key="6">
    <source>
        <dbReference type="SAM" id="MobiDB-lite"/>
    </source>
</evidence>
<organism evidence="7 8">
    <name type="scientific">Lophiostoma macrostomum CBS 122681</name>
    <dbReference type="NCBI Taxonomy" id="1314788"/>
    <lineage>
        <taxon>Eukaryota</taxon>
        <taxon>Fungi</taxon>
        <taxon>Dikarya</taxon>
        <taxon>Ascomycota</taxon>
        <taxon>Pezizomycotina</taxon>
        <taxon>Dothideomycetes</taxon>
        <taxon>Pleosporomycetidae</taxon>
        <taxon>Pleosporales</taxon>
        <taxon>Lophiostomataceae</taxon>
        <taxon>Lophiostoma</taxon>
    </lineage>
</organism>
<dbReference type="InterPro" id="IPR001680">
    <property type="entry name" value="WD40_rpt"/>
</dbReference>
<reference evidence="7" key="1">
    <citation type="journal article" date="2020" name="Stud. Mycol.">
        <title>101 Dothideomycetes genomes: a test case for predicting lifestyles and emergence of pathogens.</title>
        <authorList>
            <person name="Haridas S."/>
            <person name="Albert R."/>
            <person name="Binder M."/>
            <person name="Bloem J."/>
            <person name="Labutti K."/>
            <person name="Salamov A."/>
            <person name="Andreopoulos B."/>
            <person name="Baker S."/>
            <person name="Barry K."/>
            <person name="Bills G."/>
            <person name="Bluhm B."/>
            <person name="Cannon C."/>
            <person name="Castanera R."/>
            <person name="Culley D."/>
            <person name="Daum C."/>
            <person name="Ezra D."/>
            <person name="Gonzalez J."/>
            <person name="Henrissat B."/>
            <person name="Kuo A."/>
            <person name="Liang C."/>
            <person name="Lipzen A."/>
            <person name="Lutzoni F."/>
            <person name="Magnuson J."/>
            <person name="Mondo S."/>
            <person name="Nolan M."/>
            <person name="Ohm R."/>
            <person name="Pangilinan J."/>
            <person name="Park H.-J."/>
            <person name="Ramirez L."/>
            <person name="Alfaro M."/>
            <person name="Sun H."/>
            <person name="Tritt A."/>
            <person name="Yoshinaga Y."/>
            <person name="Zwiers L.-H."/>
            <person name="Turgeon B."/>
            <person name="Goodwin S."/>
            <person name="Spatafora J."/>
            <person name="Crous P."/>
            <person name="Grigoriev I."/>
        </authorList>
    </citation>
    <scope>NUCLEOTIDE SEQUENCE</scope>
    <source>
        <strain evidence="7">CBS 122681</strain>
    </source>
</reference>
<dbReference type="SMART" id="SM00320">
    <property type="entry name" value="WD40"/>
    <property type="match status" value="6"/>
</dbReference>
<dbReference type="GO" id="GO:0006283">
    <property type="term" value="P:transcription-coupled nucleotide-excision repair"/>
    <property type="evidence" value="ECO:0007669"/>
    <property type="project" value="InterPro"/>
</dbReference>
<feature type="region of interest" description="Disordered" evidence="6">
    <location>
        <begin position="449"/>
        <end position="474"/>
    </location>
</feature>
<keyword evidence="1 5" id="KW-0853">WD repeat</keyword>
<feature type="repeat" description="WD" evidence="5">
    <location>
        <begin position="50"/>
        <end position="85"/>
    </location>
</feature>
<dbReference type="Proteomes" id="UP000799324">
    <property type="component" value="Unassembled WGS sequence"/>
</dbReference>
<proteinExistence type="predicted"/>
<evidence type="ECO:0000256" key="5">
    <source>
        <dbReference type="PROSITE-ProRule" id="PRU00221"/>
    </source>
</evidence>